<dbReference type="EMBL" id="BARV01033675">
    <property type="protein sequence ID" value="GAI52731.1"/>
    <property type="molecule type" value="Genomic_DNA"/>
</dbReference>
<name>X1QD43_9ZZZZ</name>
<accession>X1QD43</accession>
<dbReference type="AlphaFoldDB" id="X1QD43"/>
<organism evidence="1">
    <name type="scientific">marine sediment metagenome</name>
    <dbReference type="NCBI Taxonomy" id="412755"/>
    <lineage>
        <taxon>unclassified sequences</taxon>
        <taxon>metagenomes</taxon>
        <taxon>ecological metagenomes</taxon>
    </lineage>
</organism>
<feature type="non-terminal residue" evidence="1">
    <location>
        <position position="1"/>
    </location>
</feature>
<sequence>VIQATDLLRLYVCLLDSGAKGIQELGGYFALIMHPRQWFDLSMDAIFMSTVAAASAVKTYDIEGFVGSYSNFRIFTSNLCEAQDSGGSPGEMVYSMYALAARSLGIGWEQRWSWLEKGNIDYNETKGIGTDSYFEAKILNQPYLYRLQSAGTNPRT</sequence>
<reference evidence="1" key="1">
    <citation type="journal article" date="2014" name="Front. Microbiol.">
        <title>High frequency of phylogenetically diverse reductive dehalogenase-homologous genes in deep subseafloor sedimentary metagenomes.</title>
        <authorList>
            <person name="Kawai M."/>
            <person name="Futagami T."/>
            <person name="Toyoda A."/>
            <person name="Takaki Y."/>
            <person name="Nishi S."/>
            <person name="Hori S."/>
            <person name="Arai W."/>
            <person name="Tsubouchi T."/>
            <person name="Morono Y."/>
            <person name="Uchiyama I."/>
            <person name="Ito T."/>
            <person name="Fujiyama A."/>
            <person name="Inagaki F."/>
            <person name="Takami H."/>
        </authorList>
    </citation>
    <scope>NUCLEOTIDE SEQUENCE</scope>
    <source>
        <strain evidence="1">Expedition CK06-06</strain>
    </source>
</reference>
<protein>
    <submittedName>
        <fullName evidence="1">Uncharacterized protein</fullName>
    </submittedName>
</protein>
<proteinExistence type="predicted"/>
<evidence type="ECO:0000313" key="1">
    <source>
        <dbReference type="EMBL" id="GAI52731.1"/>
    </source>
</evidence>
<comment type="caution">
    <text evidence="1">The sequence shown here is derived from an EMBL/GenBank/DDBJ whole genome shotgun (WGS) entry which is preliminary data.</text>
</comment>
<gene>
    <name evidence="1" type="ORF">S06H3_52889</name>
</gene>